<feature type="transmembrane region" description="Helical" evidence="6">
    <location>
        <begin position="21"/>
        <end position="44"/>
    </location>
</feature>
<accession>A0A4U1C1P7</accession>
<feature type="transmembrane region" description="Helical" evidence="6">
    <location>
        <begin position="174"/>
        <end position="197"/>
    </location>
</feature>
<dbReference type="Proteomes" id="UP000308181">
    <property type="component" value="Unassembled WGS sequence"/>
</dbReference>
<evidence type="ECO:0000259" key="7">
    <source>
        <dbReference type="Pfam" id="PF12698"/>
    </source>
</evidence>
<dbReference type="InterPro" id="IPR013525">
    <property type="entry name" value="ABC2_TM"/>
</dbReference>
<reference evidence="8 9" key="1">
    <citation type="submission" date="2019-04" db="EMBL/GenBank/DDBJ databases">
        <title>Pedobacter sp. AR-3-17 sp. nov., isolated from Arctic soil.</title>
        <authorList>
            <person name="Dahal R.H."/>
            <person name="Kim D.-U."/>
        </authorList>
    </citation>
    <scope>NUCLEOTIDE SEQUENCE [LARGE SCALE GENOMIC DNA]</scope>
    <source>
        <strain evidence="8 9">AR-3-17</strain>
    </source>
</reference>
<gene>
    <name evidence="8" type="ORF">FA046_13075</name>
</gene>
<dbReference type="RefSeq" id="WP_136826962.1">
    <property type="nucleotide sequence ID" value="NZ_SWBP01000004.1"/>
</dbReference>
<dbReference type="PANTHER" id="PTHR30294:SF29">
    <property type="entry name" value="MULTIDRUG ABC TRANSPORTER PERMEASE YBHS-RELATED"/>
    <property type="match status" value="1"/>
</dbReference>
<evidence type="ECO:0000256" key="3">
    <source>
        <dbReference type="ARBA" id="ARBA00022692"/>
    </source>
</evidence>
<organism evidence="8 9">
    <name type="scientific">Pedobacter cryophilus</name>
    <dbReference type="NCBI Taxonomy" id="2571271"/>
    <lineage>
        <taxon>Bacteria</taxon>
        <taxon>Pseudomonadati</taxon>
        <taxon>Bacteroidota</taxon>
        <taxon>Sphingobacteriia</taxon>
        <taxon>Sphingobacteriales</taxon>
        <taxon>Sphingobacteriaceae</taxon>
        <taxon>Pedobacter</taxon>
    </lineage>
</organism>
<evidence type="ECO:0000256" key="6">
    <source>
        <dbReference type="SAM" id="Phobius"/>
    </source>
</evidence>
<evidence type="ECO:0000256" key="2">
    <source>
        <dbReference type="ARBA" id="ARBA00022475"/>
    </source>
</evidence>
<evidence type="ECO:0000256" key="4">
    <source>
        <dbReference type="ARBA" id="ARBA00022989"/>
    </source>
</evidence>
<evidence type="ECO:0000256" key="1">
    <source>
        <dbReference type="ARBA" id="ARBA00004651"/>
    </source>
</evidence>
<proteinExistence type="predicted"/>
<feature type="transmembrane region" description="Helical" evidence="6">
    <location>
        <begin position="363"/>
        <end position="382"/>
    </location>
</feature>
<dbReference type="GO" id="GO:0140359">
    <property type="term" value="F:ABC-type transporter activity"/>
    <property type="evidence" value="ECO:0007669"/>
    <property type="project" value="InterPro"/>
</dbReference>
<comment type="subcellular location">
    <subcellularLocation>
        <location evidence="1">Cell membrane</location>
        <topology evidence="1">Multi-pass membrane protein</topology>
    </subcellularLocation>
</comment>
<keyword evidence="2" id="KW-1003">Cell membrane</keyword>
<feature type="domain" description="ABC-2 type transporter transmembrane" evidence="7">
    <location>
        <begin position="19"/>
        <end position="410"/>
    </location>
</feature>
<sequence length="437" mass="49023">MNKVFLIIQREYLSRVKKKSFLILTFLVPSLFIGMMTLVVYLTANKDSDVKDFKVIDQSGIFKNQFNNTSNINFSYLNEDYEQAKKAIRKEKEDFLLYIPSDYAQTGKVEVISEKKPSISIVDDIETQMESILRNKKLIAAGIDTSVLNSSNAKVSINAKQLTDEGEKDASLGATYVVGFLAAFMIYLALFIYGAQVMRGVIEEKTSRIIEVIVSSVKPFQLMLGKILGIGAVGLTQFLLWIILSTGLSTLASSYINTDDKAKTEQGIKKDANHPDMKEINSGNKVQQFLKAADTINFPLIIGTFFFYFLGGYLLYSALFAAVGSAVDNETETQQFMLPITLPLIFTFIIGMNVIVNNPDSTLSFWMSMIPFTSPIAMMIRIPFGVPAWEIALSMALLVVGFVFTTWVASRIYRVGILMYGKKVTYKELAKWFSYKE</sequence>
<feature type="transmembrane region" description="Helical" evidence="6">
    <location>
        <begin position="295"/>
        <end position="316"/>
    </location>
</feature>
<name>A0A4U1C1P7_9SPHI</name>
<dbReference type="OrthoDB" id="9768837at2"/>
<dbReference type="EMBL" id="SWBP01000004">
    <property type="protein sequence ID" value="TKB96997.1"/>
    <property type="molecule type" value="Genomic_DNA"/>
</dbReference>
<dbReference type="Gene3D" id="3.40.190.10">
    <property type="entry name" value="Periplasmic binding protein-like II"/>
    <property type="match status" value="1"/>
</dbReference>
<protein>
    <submittedName>
        <fullName evidence="8">ABC transporter permease</fullName>
    </submittedName>
</protein>
<keyword evidence="9" id="KW-1185">Reference proteome</keyword>
<dbReference type="Pfam" id="PF12698">
    <property type="entry name" value="ABC2_membrane_3"/>
    <property type="match status" value="1"/>
</dbReference>
<dbReference type="AlphaFoldDB" id="A0A4U1C1P7"/>
<keyword evidence="4 6" id="KW-1133">Transmembrane helix</keyword>
<dbReference type="GO" id="GO:0005886">
    <property type="term" value="C:plasma membrane"/>
    <property type="evidence" value="ECO:0007669"/>
    <property type="project" value="UniProtKB-SubCell"/>
</dbReference>
<keyword evidence="3 6" id="KW-0812">Transmembrane</keyword>
<evidence type="ECO:0000313" key="8">
    <source>
        <dbReference type="EMBL" id="TKB96997.1"/>
    </source>
</evidence>
<evidence type="ECO:0000256" key="5">
    <source>
        <dbReference type="ARBA" id="ARBA00023136"/>
    </source>
</evidence>
<feature type="transmembrane region" description="Helical" evidence="6">
    <location>
        <begin position="336"/>
        <end position="356"/>
    </location>
</feature>
<feature type="transmembrane region" description="Helical" evidence="6">
    <location>
        <begin position="388"/>
        <end position="409"/>
    </location>
</feature>
<keyword evidence="5 6" id="KW-0472">Membrane</keyword>
<dbReference type="InterPro" id="IPR051449">
    <property type="entry name" value="ABC-2_transporter_component"/>
</dbReference>
<dbReference type="PANTHER" id="PTHR30294">
    <property type="entry name" value="MEMBRANE COMPONENT OF ABC TRANSPORTER YHHJ-RELATED"/>
    <property type="match status" value="1"/>
</dbReference>
<evidence type="ECO:0000313" key="9">
    <source>
        <dbReference type="Proteomes" id="UP000308181"/>
    </source>
</evidence>
<dbReference type="SUPFAM" id="SSF53850">
    <property type="entry name" value="Periplasmic binding protein-like II"/>
    <property type="match status" value="1"/>
</dbReference>
<comment type="caution">
    <text evidence="8">The sequence shown here is derived from an EMBL/GenBank/DDBJ whole genome shotgun (WGS) entry which is preliminary data.</text>
</comment>